<name>A0A0F3MRB5_RICFI</name>
<dbReference type="PIRSF" id="PIRSF005384">
    <property type="entry name" value="RpiB_LacA_B"/>
    <property type="match status" value="1"/>
</dbReference>
<dbReference type="SMR" id="A0A0F3MRB5"/>
<dbReference type="PANTHER" id="PTHR30345:SF0">
    <property type="entry name" value="DNA DAMAGE-REPAIR_TOLERATION PROTEIN DRT102"/>
    <property type="match status" value="1"/>
</dbReference>
<reference evidence="3 4" key="1">
    <citation type="submission" date="2015-01" db="EMBL/GenBank/DDBJ databases">
        <title>Genome Sequencing of Rickettsiales.</title>
        <authorList>
            <person name="Daugherty S.C."/>
            <person name="Su Q."/>
            <person name="Abolude K."/>
            <person name="Beier-Sexton M."/>
            <person name="Carlyon J.A."/>
            <person name="Carter R."/>
            <person name="Day N.P."/>
            <person name="Dumler S.J."/>
            <person name="Dyachenko V."/>
            <person name="Godinez A."/>
            <person name="Kurtti T.J."/>
            <person name="Lichay M."/>
            <person name="Mullins K.E."/>
            <person name="Ott S."/>
            <person name="Pappas-Brown V."/>
            <person name="Paris D.H."/>
            <person name="Patel P."/>
            <person name="Richards A.L."/>
            <person name="Sadzewicz L."/>
            <person name="Sears K."/>
            <person name="Seidman D."/>
            <person name="Sengamalay N."/>
            <person name="Stenos J."/>
            <person name="Tallon L.J."/>
            <person name="Vincent G."/>
            <person name="Fraser C.M."/>
            <person name="Munderloh U."/>
            <person name="Dunning-Hotopp J.C."/>
        </authorList>
    </citation>
    <scope>NUCLEOTIDE SEQUENCE [LARGE SCALE GENOMIC DNA]</scope>
    <source>
        <strain evidence="3 4">Pedreira</strain>
    </source>
</reference>
<dbReference type="PATRIC" id="fig|1359196.3.peg.351"/>
<sequence length="145" mass="16136">MKTYNIVIASDDHSGYELKSEIINYLEQKSLKVYDCGTNNTQTVDYPDYAKKVVDIIIEKSAPIGILISDTGIGMSIAANRSSEIRAALCHNMLTAENAKAHNDANILILGAKTIDYKIVFDIIDKFLTTKFEGGRHNVRLLKIK</sequence>
<dbReference type="EC" id="5.3.1.6" evidence="3"/>
<comment type="similarity">
    <text evidence="1">Belongs to the LacAB/RpiB family.</text>
</comment>
<evidence type="ECO:0000256" key="2">
    <source>
        <dbReference type="ARBA" id="ARBA00023235"/>
    </source>
</evidence>
<dbReference type="NCBIfam" id="TIGR01120">
    <property type="entry name" value="rpiB"/>
    <property type="match status" value="1"/>
</dbReference>
<dbReference type="Proteomes" id="UP000033475">
    <property type="component" value="Unassembled WGS sequence"/>
</dbReference>
<dbReference type="GO" id="GO:0004751">
    <property type="term" value="F:ribose-5-phosphate isomerase activity"/>
    <property type="evidence" value="ECO:0007669"/>
    <property type="project" value="UniProtKB-EC"/>
</dbReference>
<evidence type="ECO:0000313" key="4">
    <source>
        <dbReference type="Proteomes" id="UP000033475"/>
    </source>
</evidence>
<dbReference type="Pfam" id="PF02502">
    <property type="entry name" value="LacAB_rpiB"/>
    <property type="match status" value="1"/>
</dbReference>
<dbReference type="SUPFAM" id="SSF89623">
    <property type="entry name" value="Ribose/Galactose isomerase RpiB/AlsB"/>
    <property type="match status" value="1"/>
</dbReference>
<evidence type="ECO:0000256" key="1">
    <source>
        <dbReference type="ARBA" id="ARBA00008754"/>
    </source>
</evidence>
<comment type="caution">
    <text evidence="3">The sequence shown here is derived from an EMBL/GenBank/DDBJ whole genome shotgun (WGS) entry which is preliminary data.</text>
</comment>
<dbReference type="Gene3D" id="3.40.1400.10">
    <property type="entry name" value="Sugar-phosphate isomerase, RpiB/LacA/LacB"/>
    <property type="match status" value="1"/>
</dbReference>
<gene>
    <name evidence="3" type="primary">rpiB</name>
    <name evidence="3" type="ORF">RFEPED_0368</name>
</gene>
<dbReference type="GO" id="GO:0005975">
    <property type="term" value="P:carbohydrate metabolic process"/>
    <property type="evidence" value="ECO:0007669"/>
    <property type="project" value="InterPro"/>
</dbReference>
<protein>
    <submittedName>
        <fullName evidence="3">Ribose 5-phosphate isomerase B</fullName>
        <ecNumber evidence="3">5.3.1.6</ecNumber>
    </submittedName>
</protein>
<dbReference type="EMBL" id="LANQ01000001">
    <property type="protein sequence ID" value="KJV57997.1"/>
    <property type="molecule type" value="Genomic_DNA"/>
</dbReference>
<dbReference type="RefSeq" id="WP_011270818.1">
    <property type="nucleotide sequence ID" value="NZ_LANQ01000001.1"/>
</dbReference>
<dbReference type="NCBIfam" id="TIGR00689">
    <property type="entry name" value="rpiB_lacA_lacB"/>
    <property type="match status" value="1"/>
</dbReference>
<proteinExistence type="inferred from homology"/>
<dbReference type="PANTHER" id="PTHR30345">
    <property type="entry name" value="RIBOSE-5-PHOSPHATE ISOMERASE B"/>
    <property type="match status" value="1"/>
</dbReference>
<accession>A0A0F3MRB5</accession>
<dbReference type="AlphaFoldDB" id="A0A0F3MRB5"/>
<dbReference type="InterPro" id="IPR003500">
    <property type="entry name" value="RpiB_LacA_LacB"/>
</dbReference>
<dbReference type="InterPro" id="IPR004785">
    <property type="entry name" value="RpiB"/>
</dbReference>
<dbReference type="InterPro" id="IPR036569">
    <property type="entry name" value="RpiB_LacA_LacB_sf"/>
</dbReference>
<keyword evidence="2 3" id="KW-0413">Isomerase</keyword>
<organism evidence="3 4">
    <name type="scientific">Rickettsia felis str. Pedreira</name>
    <dbReference type="NCBI Taxonomy" id="1359196"/>
    <lineage>
        <taxon>Bacteria</taxon>
        <taxon>Pseudomonadati</taxon>
        <taxon>Pseudomonadota</taxon>
        <taxon>Alphaproteobacteria</taxon>
        <taxon>Rickettsiales</taxon>
        <taxon>Rickettsiaceae</taxon>
        <taxon>Rickettsieae</taxon>
        <taxon>Rickettsia</taxon>
        <taxon>spotted fever group</taxon>
    </lineage>
</organism>
<dbReference type="NCBIfam" id="NF004051">
    <property type="entry name" value="PRK05571.1"/>
    <property type="match status" value="1"/>
</dbReference>
<evidence type="ECO:0000313" key="3">
    <source>
        <dbReference type="EMBL" id="KJV57997.1"/>
    </source>
</evidence>